<gene>
    <name evidence="3" type="ORF">EDC29_101511</name>
</gene>
<organism evidence="3 4">
    <name type="scientific">Marichromatium gracile</name>
    <name type="common">Chromatium gracile</name>
    <dbReference type="NCBI Taxonomy" id="1048"/>
    <lineage>
        <taxon>Bacteria</taxon>
        <taxon>Pseudomonadati</taxon>
        <taxon>Pseudomonadota</taxon>
        <taxon>Gammaproteobacteria</taxon>
        <taxon>Chromatiales</taxon>
        <taxon>Chromatiaceae</taxon>
        <taxon>Marichromatium</taxon>
    </lineage>
</organism>
<dbReference type="Gene3D" id="2.40.128.270">
    <property type="match status" value="1"/>
</dbReference>
<feature type="signal peptide" evidence="1">
    <location>
        <begin position="1"/>
        <end position="21"/>
    </location>
</feature>
<comment type="caution">
    <text evidence="3">The sequence shown here is derived from an EMBL/GenBank/DDBJ whole genome shotgun (WGS) entry which is preliminary data.</text>
</comment>
<name>A0A4R4ALQ6_MARGR</name>
<dbReference type="InterPro" id="IPR005184">
    <property type="entry name" value="DUF306_Meta_HslJ"/>
</dbReference>
<accession>A0A4R4ALQ6</accession>
<evidence type="ECO:0000259" key="2">
    <source>
        <dbReference type="Pfam" id="PF03724"/>
    </source>
</evidence>
<feature type="chain" id="PRO_5020968942" evidence="1">
    <location>
        <begin position="22"/>
        <end position="311"/>
    </location>
</feature>
<reference evidence="3 4" key="1">
    <citation type="submission" date="2019-03" db="EMBL/GenBank/DDBJ databases">
        <title>Genomic Encyclopedia of Type Strains, Phase IV (KMG-IV): sequencing the most valuable type-strain genomes for metagenomic binning, comparative biology and taxonomic classification.</title>
        <authorList>
            <person name="Goeker M."/>
        </authorList>
    </citation>
    <scope>NUCLEOTIDE SEQUENCE [LARGE SCALE GENOMIC DNA]</scope>
    <source>
        <strain evidence="3 4">DSM 203</strain>
    </source>
</reference>
<dbReference type="AlphaFoldDB" id="A0A4R4ALQ6"/>
<evidence type="ECO:0000313" key="3">
    <source>
        <dbReference type="EMBL" id="TCW40094.1"/>
    </source>
</evidence>
<dbReference type="EMBL" id="SMDC01000001">
    <property type="protein sequence ID" value="TCW40094.1"/>
    <property type="molecule type" value="Genomic_DNA"/>
</dbReference>
<sequence>MRYPTILLIALLCGVSSLALAESSLLAGTAWRLVEIQSMDDQVYVPEEGAEYSLELRDDGMVAIRADCQLGTGTWASDAPGQLRFGAIATTRALCPPGSLSGRYLAQFQWVRSYVIEGGHLFLATMADGSIIELAPVEPPPPVATLFGESLRDVDATQLQEIILGRLFEHYADEQGIVAEPDEIAALLERLRAGRAAAGLDAETTLSPDAREQLAVMQRDMARALIRHWKVNRALHQEYGGRIIHQQLGPEPLDAYRAFLDAQQTAGAFSIHDPALAEAFWRYFTDESIHDFMDPGSDDETQAFAVPPWGR</sequence>
<protein>
    <submittedName>
        <fullName evidence="3">Heat shock protein HslJ</fullName>
    </submittedName>
</protein>
<evidence type="ECO:0000313" key="4">
    <source>
        <dbReference type="Proteomes" id="UP000295247"/>
    </source>
</evidence>
<dbReference type="Proteomes" id="UP000295247">
    <property type="component" value="Unassembled WGS sequence"/>
</dbReference>
<proteinExistence type="predicted"/>
<keyword evidence="3" id="KW-0346">Stress response</keyword>
<feature type="domain" description="DUF306" evidence="2">
    <location>
        <begin position="25"/>
        <end position="131"/>
    </location>
</feature>
<dbReference type="InterPro" id="IPR038670">
    <property type="entry name" value="HslJ-like_sf"/>
</dbReference>
<evidence type="ECO:0000256" key="1">
    <source>
        <dbReference type="SAM" id="SignalP"/>
    </source>
</evidence>
<keyword evidence="1" id="KW-0732">Signal</keyword>
<dbReference type="RefSeq" id="WP_165913412.1">
    <property type="nucleotide sequence ID" value="NZ_NRRH01000049.1"/>
</dbReference>
<dbReference type="Pfam" id="PF03724">
    <property type="entry name" value="META"/>
    <property type="match status" value="1"/>
</dbReference>